<sequence length="207" mass="22670">MPDTAQLSANPNTDIWRKPPNVNVFNAPSNPLLQTLTSFATARLSLSFTPTTQYDQAGLLLLFHPPNSAPGPAEEATLKSRRWLKTGIELYNGAPRLSTVACDRWADWSVTPLPDAAAADPAGRVKATILVERSHDHHGPSLWVYAVDDAGRRESLREVCWVFALGEDGQADAGEWELEVAVMAARPNADAKEPLEAEFSDIEVVWK</sequence>
<dbReference type="STRING" id="41688.A0A2N3N2R3"/>
<proteinExistence type="predicted"/>
<evidence type="ECO:0000313" key="1">
    <source>
        <dbReference type="EMBL" id="PKS06713.1"/>
    </source>
</evidence>
<name>A0A2N3N2R3_9PEZI</name>
<gene>
    <name evidence="1" type="ORF">jhhlp_006787</name>
</gene>
<dbReference type="EMBL" id="NLAX01001033">
    <property type="protein sequence ID" value="PKS06713.1"/>
    <property type="molecule type" value="Genomic_DNA"/>
</dbReference>
<dbReference type="OrthoDB" id="42525at2759"/>
<reference evidence="1 2" key="1">
    <citation type="journal article" date="2017" name="G3 (Bethesda)">
        <title>First Draft Genome Sequence of the Pathogenic Fungus Lomentospora prolificans (Formerly Scedosporium prolificans).</title>
        <authorList>
            <person name="Luo R."/>
            <person name="Zimin A."/>
            <person name="Workman R."/>
            <person name="Fan Y."/>
            <person name="Pertea G."/>
            <person name="Grossman N."/>
            <person name="Wear M.P."/>
            <person name="Jia B."/>
            <person name="Miller H."/>
            <person name="Casadevall A."/>
            <person name="Timp W."/>
            <person name="Zhang S.X."/>
            <person name="Salzberg S.L."/>
        </authorList>
    </citation>
    <scope>NUCLEOTIDE SEQUENCE [LARGE SCALE GENOMIC DNA]</scope>
    <source>
        <strain evidence="1 2">JHH-5317</strain>
    </source>
</reference>
<dbReference type="AlphaFoldDB" id="A0A2N3N2R3"/>
<dbReference type="InParanoid" id="A0A2N3N2R3"/>
<organism evidence="1 2">
    <name type="scientific">Lomentospora prolificans</name>
    <dbReference type="NCBI Taxonomy" id="41688"/>
    <lineage>
        <taxon>Eukaryota</taxon>
        <taxon>Fungi</taxon>
        <taxon>Dikarya</taxon>
        <taxon>Ascomycota</taxon>
        <taxon>Pezizomycotina</taxon>
        <taxon>Sordariomycetes</taxon>
        <taxon>Hypocreomycetidae</taxon>
        <taxon>Microascales</taxon>
        <taxon>Microascaceae</taxon>
        <taxon>Lomentospora</taxon>
    </lineage>
</organism>
<comment type="caution">
    <text evidence="1">The sequence shown here is derived from an EMBL/GenBank/DDBJ whole genome shotgun (WGS) entry which is preliminary data.</text>
</comment>
<dbReference type="Proteomes" id="UP000233524">
    <property type="component" value="Unassembled WGS sequence"/>
</dbReference>
<accession>A0A2N3N2R3</accession>
<dbReference type="PANTHER" id="PTHR35332:SF2">
    <property type="entry name" value="REGULATION OF ENOLASE PROTEIN 1"/>
    <property type="match status" value="1"/>
</dbReference>
<evidence type="ECO:0000313" key="2">
    <source>
        <dbReference type="Proteomes" id="UP000233524"/>
    </source>
</evidence>
<dbReference type="InterPro" id="IPR009784">
    <property type="entry name" value="DUF1349"/>
</dbReference>
<dbReference type="PANTHER" id="PTHR35332">
    <property type="entry name" value="REGULATION OF ENOLASE PROTEIN 1"/>
    <property type="match status" value="1"/>
</dbReference>
<dbReference type="Pfam" id="PF07081">
    <property type="entry name" value="DUF1349"/>
    <property type="match status" value="1"/>
</dbReference>
<protein>
    <submittedName>
        <fullName evidence="1">Uncharacterized protein</fullName>
    </submittedName>
</protein>
<keyword evidence="2" id="KW-1185">Reference proteome</keyword>
<dbReference type="Gene3D" id="2.60.120.200">
    <property type="match status" value="1"/>
</dbReference>
<dbReference type="VEuPathDB" id="FungiDB:jhhlp_006787"/>